<name>A0AAX0X0L6_9GAMM</name>
<dbReference type="PANTHER" id="PTHR30203">
    <property type="entry name" value="OUTER MEMBRANE CATION EFFLUX PROTEIN"/>
    <property type="match status" value="1"/>
</dbReference>
<dbReference type="InterPro" id="IPR010131">
    <property type="entry name" value="MdtP/NodT-like"/>
</dbReference>
<evidence type="ECO:0000313" key="2">
    <source>
        <dbReference type="Proteomes" id="UP000192511"/>
    </source>
</evidence>
<gene>
    <name evidence="1" type="ORF">A6J39_000485</name>
</gene>
<dbReference type="EMBL" id="NBTX02000001">
    <property type="protein sequence ID" value="PNL73965.1"/>
    <property type="molecule type" value="Genomic_DNA"/>
</dbReference>
<dbReference type="AlphaFoldDB" id="A0AAX0X0L6"/>
<dbReference type="GO" id="GO:0015562">
    <property type="term" value="F:efflux transmembrane transporter activity"/>
    <property type="evidence" value="ECO:0007669"/>
    <property type="project" value="InterPro"/>
</dbReference>
<dbReference type="SUPFAM" id="SSF56954">
    <property type="entry name" value="Outer membrane efflux proteins (OEP)"/>
    <property type="match status" value="1"/>
</dbReference>
<keyword evidence="2" id="KW-1185">Reference proteome</keyword>
<sequence>MELRVLKSTGLWQKGIRGCAAVIAALCSLNGYAATRVTPLSFFEAGQRAIQQAPELKRLHTDIGALEQKAIADGQLSDPKLMAGTLNVPTNNFSFTQDEMTMIMGGLEQRFPKGHSLAIKSRQTKAQARATYERLQEQALAIVRTAREAWLELYYWEHAAQIIRTNRQLFTYLLKVAQAQYAAAKATQSDVLQVQLELSHLEDQQAQIAEQIAQVRAKLGRWVGQEHAQRPLSSHLPRLPNPPSLNALKTKIQQHPLLKADLGTINASREAVALAKEQFKPGVVLDVSYGVRQGHMDNGQPRSNMLTAQATIDLPIFPRLRQTPRLREQYLHLEGAFLDRAAHYRDLKEMLLGSYATWTQLTRREALFAKQLMPEATQNAKAALLAYQSATTDMTTVLRAYTGQLDIKLEQLRVQVEQRKTRVALLYLQGRMG</sequence>
<protein>
    <submittedName>
        <fullName evidence="1">TolC family protein</fullName>
    </submittedName>
</protein>
<dbReference type="Gene3D" id="1.20.1600.10">
    <property type="entry name" value="Outer membrane efflux proteins (OEP)"/>
    <property type="match status" value="1"/>
</dbReference>
<reference evidence="1" key="1">
    <citation type="submission" date="2017-12" db="EMBL/GenBank/DDBJ databases">
        <title>FDA dAtabase for Regulatory Grade micrObial Sequences (FDA-ARGOS): Supporting development and validation of Infectious Disease Dx tests.</title>
        <authorList>
            <person name="Kerrigan L."/>
            <person name="Tallon L.J."/>
            <person name="Sadzewicz L."/>
            <person name="Sengamalay N."/>
            <person name="Ott S."/>
            <person name="Godinez A."/>
            <person name="Nagaraj S."/>
            <person name="Vavikolanu K."/>
            <person name="Vyas G."/>
            <person name="Nadendla S."/>
            <person name="Aluvathingal J."/>
            <person name="Sichtig H."/>
        </authorList>
    </citation>
    <scope>NUCLEOTIDE SEQUENCE [LARGE SCALE GENOMIC DNA]</scope>
    <source>
        <strain evidence="1">FDAARGOS_200</strain>
    </source>
</reference>
<evidence type="ECO:0000313" key="1">
    <source>
        <dbReference type="EMBL" id="PNL73965.1"/>
    </source>
</evidence>
<dbReference type="Proteomes" id="UP000192511">
    <property type="component" value="Unassembled WGS sequence"/>
</dbReference>
<accession>A0AAX0X0L6</accession>
<comment type="caution">
    <text evidence="1">The sequence shown here is derived from an EMBL/GenBank/DDBJ whole genome shotgun (WGS) entry which is preliminary data.</text>
</comment>
<proteinExistence type="predicted"/>
<organism evidence="1 2">
    <name type="scientific">Legionella anisa</name>
    <dbReference type="NCBI Taxonomy" id="28082"/>
    <lineage>
        <taxon>Bacteria</taxon>
        <taxon>Pseudomonadati</taxon>
        <taxon>Pseudomonadota</taxon>
        <taxon>Gammaproteobacteria</taxon>
        <taxon>Legionellales</taxon>
        <taxon>Legionellaceae</taxon>
        <taxon>Legionella</taxon>
    </lineage>
</organism>